<evidence type="ECO:0008006" key="2">
    <source>
        <dbReference type="Google" id="ProtNLM"/>
    </source>
</evidence>
<sequence length="107" mass="12633">MGVRLGQRNHAHGCFYWMVVLTHRWLVFDTRRMEFSIVDISPALSGRAMMFSNQITTLESGEGMTTVVVSDIFRPDKRCVLNFYAFKYFSDQWQLLNRITLPEEWAY</sequence>
<reference evidence="1" key="1">
    <citation type="submission" date="2014-09" db="EMBL/GenBank/DDBJ databases">
        <authorList>
            <person name="Magalhaes I.L.F."/>
            <person name="Oliveira U."/>
            <person name="Santos F.R."/>
            <person name="Vidigal T.H.D.A."/>
            <person name="Brescovit A.D."/>
            <person name="Santos A.J."/>
        </authorList>
    </citation>
    <scope>NUCLEOTIDE SEQUENCE</scope>
    <source>
        <tissue evidence="1">Shoot tissue taken approximately 20 cm above the soil surface</tissue>
    </source>
</reference>
<proteinExistence type="predicted"/>
<evidence type="ECO:0000313" key="1">
    <source>
        <dbReference type="EMBL" id="JAD79586.1"/>
    </source>
</evidence>
<dbReference type="PANTHER" id="PTHR31264">
    <property type="entry name" value="OS07G0554500 PROTEIN-RELATED"/>
    <property type="match status" value="1"/>
</dbReference>
<organism evidence="1">
    <name type="scientific">Arundo donax</name>
    <name type="common">Giant reed</name>
    <name type="synonym">Donax arundinaceus</name>
    <dbReference type="NCBI Taxonomy" id="35708"/>
    <lineage>
        <taxon>Eukaryota</taxon>
        <taxon>Viridiplantae</taxon>
        <taxon>Streptophyta</taxon>
        <taxon>Embryophyta</taxon>
        <taxon>Tracheophyta</taxon>
        <taxon>Spermatophyta</taxon>
        <taxon>Magnoliopsida</taxon>
        <taxon>Liliopsida</taxon>
        <taxon>Poales</taxon>
        <taxon>Poaceae</taxon>
        <taxon>PACMAD clade</taxon>
        <taxon>Arundinoideae</taxon>
        <taxon>Arundineae</taxon>
        <taxon>Arundo</taxon>
    </lineage>
</organism>
<accession>A0A0A9CVJ4</accession>
<dbReference type="AlphaFoldDB" id="A0A0A9CVJ4"/>
<protein>
    <recommendedName>
        <fullName evidence="2">F-box associated domain-containing protein</fullName>
    </recommendedName>
</protein>
<dbReference type="PANTHER" id="PTHR31264:SF17">
    <property type="entry name" value="OS04G0258900 PROTEIN"/>
    <property type="match status" value="1"/>
</dbReference>
<reference evidence="1" key="2">
    <citation type="journal article" date="2015" name="Data Brief">
        <title>Shoot transcriptome of the giant reed, Arundo donax.</title>
        <authorList>
            <person name="Barrero R.A."/>
            <person name="Guerrero F.D."/>
            <person name="Moolhuijzen P."/>
            <person name="Goolsby J.A."/>
            <person name="Tidwell J."/>
            <person name="Bellgard S.E."/>
            <person name="Bellgard M.I."/>
        </authorList>
    </citation>
    <scope>NUCLEOTIDE SEQUENCE</scope>
    <source>
        <tissue evidence="1">Shoot tissue taken approximately 20 cm above the soil surface</tissue>
    </source>
</reference>
<dbReference type="EMBL" id="GBRH01218309">
    <property type="protein sequence ID" value="JAD79586.1"/>
    <property type="molecule type" value="Transcribed_RNA"/>
</dbReference>
<name>A0A0A9CVJ4_ARUDO</name>